<dbReference type="InterPro" id="IPR014710">
    <property type="entry name" value="RmlC-like_jellyroll"/>
</dbReference>
<comment type="caution">
    <text evidence="5">The sequence shown here is derived from an EMBL/GenBank/DDBJ whole genome shotgun (WGS) entry which is preliminary data.</text>
</comment>
<sequence>MKPQLLKVTSEIVHSFNARRDMSPNVNNRWHYHPELELVYFHRGSGTQFVGDNIKIFGPGDMVLVGKNLPHYWKYDEAELESDGSQPFATVMHFYDNFLGDSFLNLPENKTIKATLDSATRGLQILGPAKKKIAAYMQEILTTEGPRRILLLLETLLAISECPEKKVLASLGFRQNFEEADKDRINSICEYSFANFKSKILLEEIAGIANLSPNSFCRYFKLKTQKTYSQFINEIRIGHACKLLIEDSVNVKQICYESGFNNFSSFHSAFKSVTGKTPLGYQSKFPVNNNGAKQSIAG</sequence>
<dbReference type="EMBL" id="JABFCR010000012">
    <property type="protein sequence ID" value="NNU33519.1"/>
    <property type="molecule type" value="Genomic_DNA"/>
</dbReference>
<dbReference type="InterPro" id="IPR009057">
    <property type="entry name" value="Homeodomain-like_sf"/>
</dbReference>
<dbReference type="SMART" id="SM00342">
    <property type="entry name" value="HTH_ARAC"/>
    <property type="match status" value="1"/>
</dbReference>
<dbReference type="InterPro" id="IPR018062">
    <property type="entry name" value="HTH_AraC-typ_CS"/>
</dbReference>
<dbReference type="InterPro" id="IPR018060">
    <property type="entry name" value="HTH_AraC"/>
</dbReference>
<keyword evidence="1" id="KW-0805">Transcription regulation</keyword>
<reference evidence="5 6" key="1">
    <citation type="submission" date="2020-05" db="EMBL/GenBank/DDBJ databases">
        <authorList>
            <person name="Khan S.A."/>
            <person name="Jeon C.O."/>
            <person name="Chun B.H."/>
        </authorList>
    </citation>
    <scope>NUCLEOTIDE SEQUENCE [LARGE SCALE GENOMIC DNA]</scope>
    <source>
        <strain evidence="5 6">S1162</strain>
    </source>
</reference>
<feature type="domain" description="HTH araC/xylS-type" evidence="4">
    <location>
        <begin position="186"/>
        <end position="284"/>
    </location>
</feature>
<dbReference type="Pfam" id="PF12833">
    <property type="entry name" value="HTH_18"/>
    <property type="match status" value="1"/>
</dbReference>
<keyword evidence="2" id="KW-0238">DNA-binding</keyword>
<dbReference type="SUPFAM" id="SSF46689">
    <property type="entry name" value="Homeodomain-like"/>
    <property type="match status" value="2"/>
</dbReference>
<gene>
    <name evidence="5" type="ORF">HK413_03990</name>
</gene>
<evidence type="ECO:0000259" key="4">
    <source>
        <dbReference type="PROSITE" id="PS01124"/>
    </source>
</evidence>
<accession>A0ABX1VZZ2</accession>
<dbReference type="InterPro" id="IPR013096">
    <property type="entry name" value="Cupin_2"/>
</dbReference>
<evidence type="ECO:0000256" key="2">
    <source>
        <dbReference type="ARBA" id="ARBA00023125"/>
    </source>
</evidence>
<organism evidence="5 6">
    <name type="scientific">Mucilaginibacter humi</name>
    <dbReference type="NCBI Taxonomy" id="2732510"/>
    <lineage>
        <taxon>Bacteria</taxon>
        <taxon>Pseudomonadati</taxon>
        <taxon>Bacteroidota</taxon>
        <taxon>Sphingobacteriia</taxon>
        <taxon>Sphingobacteriales</taxon>
        <taxon>Sphingobacteriaceae</taxon>
        <taxon>Mucilaginibacter</taxon>
    </lineage>
</organism>
<dbReference type="Gene3D" id="1.10.10.60">
    <property type="entry name" value="Homeodomain-like"/>
    <property type="match status" value="2"/>
</dbReference>
<dbReference type="Pfam" id="PF07883">
    <property type="entry name" value="Cupin_2"/>
    <property type="match status" value="1"/>
</dbReference>
<dbReference type="PROSITE" id="PS00041">
    <property type="entry name" value="HTH_ARAC_FAMILY_1"/>
    <property type="match status" value="1"/>
</dbReference>
<dbReference type="InterPro" id="IPR011051">
    <property type="entry name" value="RmlC_Cupin_sf"/>
</dbReference>
<evidence type="ECO:0000256" key="1">
    <source>
        <dbReference type="ARBA" id="ARBA00023015"/>
    </source>
</evidence>
<protein>
    <submittedName>
        <fullName evidence="5">AraC family transcriptional regulator</fullName>
    </submittedName>
</protein>
<evidence type="ECO:0000313" key="6">
    <source>
        <dbReference type="Proteomes" id="UP000566071"/>
    </source>
</evidence>
<proteinExistence type="predicted"/>
<keyword evidence="3" id="KW-0804">Transcription</keyword>
<dbReference type="PANTHER" id="PTHR43280">
    <property type="entry name" value="ARAC-FAMILY TRANSCRIPTIONAL REGULATOR"/>
    <property type="match status" value="1"/>
</dbReference>
<dbReference type="RefSeq" id="WP_175269213.1">
    <property type="nucleotide sequence ID" value="NZ_JABFCR010000012.1"/>
</dbReference>
<dbReference type="Gene3D" id="2.60.120.10">
    <property type="entry name" value="Jelly Rolls"/>
    <property type="match status" value="1"/>
</dbReference>
<dbReference type="Proteomes" id="UP000566071">
    <property type="component" value="Unassembled WGS sequence"/>
</dbReference>
<dbReference type="CDD" id="cd06976">
    <property type="entry name" value="cupin_MtlR-like_N"/>
    <property type="match status" value="1"/>
</dbReference>
<evidence type="ECO:0000313" key="5">
    <source>
        <dbReference type="EMBL" id="NNU33519.1"/>
    </source>
</evidence>
<dbReference type="PANTHER" id="PTHR43280:SF27">
    <property type="entry name" value="TRANSCRIPTIONAL REGULATOR MTLR"/>
    <property type="match status" value="1"/>
</dbReference>
<keyword evidence="6" id="KW-1185">Reference proteome</keyword>
<name>A0ABX1VZZ2_9SPHI</name>
<evidence type="ECO:0000256" key="3">
    <source>
        <dbReference type="ARBA" id="ARBA00023163"/>
    </source>
</evidence>
<dbReference type="PROSITE" id="PS01124">
    <property type="entry name" value="HTH_ARAC_FAMILY_2"/>
    <property type="match status" value="1"/>
</dbReference>
<dbReference type="SUPFAM" id="SSF51182">
    <property type="entry name" value="RmlC-like cupins"/>
    <property type="match status" value="1"/>
</dbReference>